<dbReference type="Pfam" id="PF01872">
    <property type="entry name" value="RibD_C"/>
    <property type="match status" value="1"/>
</dbReference>
<dbReference type="GO" id="GO:0008703">
    <property type="term" value="F:5-amino-6-(5-phosphoribosylamino)uracil reductase activity"/>
    <property type="evidence" value="ECO:0007669"/>
    <property type="project" value="InterPro"/>
</dbReference>
<dbReference type="OrthoDB" id="2313602at2"/>
<dbReference type="AlphaFoldDB" id="A0A1H1Y3M0"/>
<feature type="domain" description="Bacterial bifunctional deaminase-reductase C-terminal" evidence="1">
    <location>
        <begin position="4"/>
        <end position="185"/>
    </location>
</feature>
<proteinExistence type="predicted"/>
<keyword evidence="3" id="KW-1185">Reference proteome</keyword>
<dbReference type="GO" id="GO:0009231">
    <property type="term" value="P:riboflavin biosynthetic process"/>
    <property type="evidence" value="ECO:0007669"/>
    <property type="project" value="InterPro"/>
</dbReference>
<dbReference type="RefSeq" id="WP_083364726.1">
    <property type="nucleotide sequence ID" value="NZ_LT629742.1"/>
</dbReference>
<reference evidence="3" key="1">
    <citation type="submission" date="2016-10" db="EMBL/GenBank/DDBJ databases">
        <authorList>
            <person name="Varghese N."/>
            <person name="Submissions S."/>
        </authorList>
    </citation>
    <scope>NUCLEOTIDE SEQUENCE [LARGE SCALE GENOMIC DNA]</scope>
    <source>
        <strain evidence="3">DSM 21772</strain>
    </source>
</reference>
<dbReference type="Gene3D" id="3.40.430.10">
    <property type="entry name" value="Dihydrofolate Reductase, subunit A"/>
    <property type="match status" value="1"/>
</dbReference>
<dbReference type="InterPro" id="IPR002734">
    <property type="entry name" value="RibDG_C"/>
</dbReference>
<evidence type="ECO:0000259" key="1">
    <source>
        <dbReference type="Pfam" id="PF01872"/>
    </source>
</evidence>
<name>A0A1H1Y3M0_9MICO</name>
<organism evidence="2 3">
    <name type="scientific">Microterricola viridarii</name>
    <dbReference type="NCBI Taxonomy" id="412690"/>
    <lineage>
        <taxon>Bacteria</taxon>
        <taxon>Bacillati</taxon>
        <taxon>Actinomycetota</taxon>
        <taxon>Actinomycetes</taxon>
        <taxon>Micrococcales</taxon>
        <taxon>Microbacteriaceae</taxon>
        <taxon>Microterricola</taxon>
    </lineage>
</organism>
<dbReference type="EMBL" id="LT629742">
    <property type="protein sequence ID" value="SDT16003.1"/>
    <property type="molecule type" value="Genomic_DNA"/>
</dbReference>
<dbReference type="Proteomes" id="UP000181956">
    <property type="component" value="Chromosome I"/>
</dbReference>
<dbReference type="InterPro" id="IPR024072">
    <property type="entry name" value="DHFR-like_dom_sf"/>
</dbReference>
<dbReference type="InterPro" id="IPR050765">
    <property type="entry name" value="Riboflavin_Biosynth_HTPR"/>
</dbReference>
<dbReference type="PANTHER" id="PTHR38011">
    <property type="entry name" value="DIHYDROFOLATE REDUCTASE FAMILY PROTEIN (AFU_ORTHOLOGUE AFUA_8G06820)"/>
    <property type="match status" value="1"/>
</dbReference>
<gene>
    <name evidence="2" type="ORF">SAMN04489834_2967</name>
</gene>
<sequence length="201" mass="21369">MGNVFSDIAVSVDGFSAGPNQSLENPLGVGGMQLHRWHLEHPEESAAEIAAIVDAGAFIMGRNMFGPIRGPWDSAGPEEWRGWWGEEPPYHGPVFVLTHYPRESLEMAGGTTFHFVTDGFVAAHERALAASGGRGVSIAGGASTVQQALAAGLLDELRLHIAPVVLGAGERLLEGVGDVQLEQFGVTSSPLVTHVRYKVLH</sequence>
<accession>A0A1H1Y3M0</accession>
<dbReference type="SUPFAM" id="SSF53597">
    <property type="entry name" value="Dihydrofolate reductase-like"/>
    <property type="match status" value="1"/>
</dbReference>
<protein>
    <submittedName>
        <fullName evidence="2">Dihydrofolate reductase</fullName>
    </submittedName>
</protein>
<dbReference type="PANTHER" id="PTHR38011:SF12">
    <property type="entry name" value="BIFUNCTIONAL DEAMINASE-REDUCTASE DOMAIN PROTEIN"/>
    <property type="match status" value="1"/>
</dbReference>
<dbReference type="STRING" id="412690.SAMN04489834_2967"/>
<evidence type="ECO:0000313" key="2">
    <source>
        <dbReference type="EMBL" id="SDT16003.1"/>
    </source>
</evidence>
<evidence type="ECO:0000313" key="3">
    <source>
        <dbReference type="Proteomes" id="UP000181956"/>
    </source>
</evidence>